<feature type="signal peptide" evidence="1">
    <location>
        <begin position="1"/>
        <end position="19"/>
    </location>
</feature>
<dbReference type="Pfam" id="PF09912">
    <property type="entry name" value="DUF2141"/>
    <property type="match status" value="1"/>
</dbReference>
<protein>
    <submittedName>
        <fullName evidence="2">DUF2141 domain-containing protein</fullName>
    </submittedName>
</protein>
<reference evidence="2 3" key="1">
    <citation type="submission" date="2021-07" db="EMBL/GenBank/DDBJ databases">
        <title>Stakelama flava sp. nov., a novel endophytic bacterium isolated from branch of Kandelia candel.</title>
        <authorList>
            <person name="Tuo L."/>
        </authorList>
    </citation>
    <scope>NUCLEOTIDE SEQUENCE [LARGE SCALE GENOMIC DNA]</scope>
    <source>
        <strain evidence="2 3">CBK3Z-3</strain>
    </source>
</reference>
<keyword evidence="3" id="KW-1185">Reference proteome</keyword>
<accession>A0ABS6XLR9</accession>
<proteinExistence type="predicted"/>
<evidence type="ECO:0000313" key="3">
    <source>
        <dbReference type="Proteomes" id="UP001197214"/>
    </source>
</evidence>
<sequence length="139" mass="14610">MIRIAIAAISLCAAVPAMAGDVTVDVRGVKAGQGDLYVALQTRDQFMKQAGAAGTILSRPDSGDHKVVLNNVAPGEYSVAVWHDINGNKQFDREADGRPIDGWAMINGTALHGTPQFDQVKLVVPPGGAAASVTMIYNH</sequence>
<name>A0ABS6XLR9_9SPHN</name>
<keyword evidence="1" id="KW-0732">Signal</keyword>
<dbReference type="InterPro" id="IPR018673">
    <property type="entry name" value="DUF2141"/>
</dbReference>
<dbReference type="Proteomes" id="UP001197214">
    <property type="component" value="Unassembled WGS sequence"/>
</dbReference>
<feature type="chain" id="PRO_5045403819" evidence="1">
    <location>
        <begin position="20"/>
        <end position="139"/>
    </location>
</feature>
<gene>
    <name evidence="2" type="ORF">KY084_09775</name>
</gene>
<organism evidence="2 3">
    <name type="scientific">Stakelama flava</name>
    <dbReference type="NCBI Taxonomy" id="2860338"/>
    <lineage>
        <taxon>Bacteria</taxon>
        <taxon>Pseudomonadati</taxon>
        <taxon>Pseudomonadota</taxon>
        <taxon>Alphaproteobacteria</taxon>
        <taxon>Sphingomonadales</taxon>
        <taxon>Sphingomonadaceae</taxon>
        <taxon>Stakelama</taxon>
    </lineage>
</organism>
<evidence type="ECO:0000256" key="1">
    <source>
        <dbReference type="SAM" id="SignalP"/>
    </source>
</evidence>
<dbReference type="EMBL" id="JAHWZX010000008">
    <property type="protein sequence ID" value="MBW4331158.1"/>
    <property type="molecule type" value="Genomic_DNA"/>
</dbReference>
<evidence type="ECO:0000313" key="2">
    <source>
        <dbReference type="EMBL" id="MBW4331158.1"/>
    </source>
</evidence>
<dbReference type="RefSeq" id="WP_219238277.1">
    <property type="nucleotide sequence ID" value="NZ_JAHWZX010000008.1"/>
</dbReference>
<comment type="caution">
    <text evidence="2">The sequence shown here is derived from an EMBL/GenBank/DDBJ whole genome shotgun (WGS) entry which is preliminary data.</text>
</comment>